<dbReference type="SUPFAM" id="SSF81383">
    <property type="entry name" value="F-box domain"/>
    <property type="match status" value="1"/>
</dbReference>
<organism evidence="1 2">
    <name type="scientific">Amniculicola lignicola CBS 123094</name>
    <dbReference type="NCBI Taxonomy" id="1392246"/>
    <lineage>
        <taxon>Eukaryota</taxon>
        <taxon>Fungi</taxon>
        <taxon>Dikarya</taxon>
        <taxon>Ascomycota</taxon>
        <taxon>Pezizomycotina</taxon>
        <taxon>Dothideomycetes</taxon>
        <taxon>Pleosporomycetidae</taxon>
        <taxon>Pleosporales</taxon>
        <taxon>Amniculicolaceae</taxon>
        <taxon>Amniculicola</taxon>
    </lineage>
</organism>
<dbReference type="InterPro" id="IPR036047">
    <property type="entry name" value="F-box-like_dom_sf"/>
</dbReference>
<dbReference type="Proteomes" id="UP000799779">
    <property type="component" value="Unassembled WGS sequence"/>
</dbReference>
<reference evidence="1" key="1">
    <citation type="journal article" date="2020" name="Stud. Mycol.">
        <title>101 Dothideomycetes genomes: a test case for predicting lifestyles and emergence of pathogens.</title>
        <authorList>
            <person name="Haridas S."/>
            <person name="Albert R."/>
            <person name="Binder M."/>
            <person name="Bloem J."/>
            <person name="Labutti K."/>
            <person name="Salamov A."/>
            <person name="Andreopoulos B."/>
            <person name="Baker S."/>
            <person name="Barry K."/>
            <person name="Bills G."/>
            <person name="Bluhm B."/>
            <person name="Cannon C."/>
            <person name="Castanera R."/>
            <person name="Culley D."/>
            <person name="Daum C."/>
            <person name="Ezra D."/>
            <person name="Gonzalez J."/>
            <person name="Henrissat B."/>
            <person name="Kuo A."/>
            <person name="Liang C."/>
            <person name="Lipzen A."/>
            <person name="Lutzoni F."/>
            <person name="Magnuson J."/>
            <person name="Mondo S."/>
            <person name="Nolan M."/>
            <person name="Ohm R."/>
            <person name="Pangilinan J."/>
            <person name="Park H.-J."/>
            <person name="Ramirez L."/>
            <person name="Alfaro M."/>
            <person name="Sun H."/>
            <person name="Tritt A."/>
            <person name="Yoshinaga Y."/>
            <person name="Zwiers L.-H."/>
            <person name="Turgeon B."/>
            <person name="Goodwin S."/>
            <person name="Spatafora J."/>
            <person name="Crous P."/>
            <person name="Grigoriev I."/>
        </authorList>
    </citation>
    <scope>NUCLEOTIDE SEQUENCE</scope>
    <source>
        <strain evidence="1">CBS 123094</strain>
    </source>
</reference>
<dbReference type="AlphaFoldDB" id="A0A6A5W480"/>
<evidence type="ECO:0008006" key="3">
    <source>
        <dbReference type="Google" id="ProtNLM"/>
    </source>
</evidence>
<evidence type="ECO:0000313" key="2">
    <source>
        <dbReference type="Proteomes" id="UP000799779"/>
    </source>
</evidence>
<sequence>MSSIPTSCVPDAAPRANAPLTSTPNLGTLPTEIIIEILTSPSLTMFDILCCSALNRTWRSIIFTQNPIRKLLFLPAIADPTSTPKRAEPSYDGTRTLQEWGFMLECSGSEPTCIVFVYITTPVAKDEVIITHPILYSEDDLLNAKGNIPTLLAQDVGALLHWIRERQPKDSFWLDMFVVQPPVFEMMLEIAGPRGHGWVDLENNDGITIRHLMEKVSEESRKLSVTHKG</sequence>
<dbReference type="EMBL" id="ML977632">
    <property type="protein sequence ID" value="KAF1995888.1"/>
    <property type="molecule type" value="Genomic_DNA"/>
</dbReference>
<proteinExistence type="predicted"/>
<name>A0A6A5W480_9PLEO</name>
<evidence type="ECO:0000313" key="1">
    <source>
        <dbReference type="EMBL" id="KAF1995888.1"/>
    </source>
</evidence>
<protein>
    <recommendedName>
        <fullName evidence="3">F-box domain-containing protein</fullName>
    </recommendedName>
</protein>
<keyword evidence="2" id="KW-1185">Reference proteome</keyword>
<gene>
    <name evidence="1" type="ORF">P154DRAFT_525988</name>
</gene>
<accession>A0A6A5W480</accession>
<dbReference type="CDD" id="cd09917">
    <property type="entry name" value="F-box_SF"/>
    <property type="match status" value="1"/>
</dbReference>